<evidence type="ECO:0000256" key="3">
    <source>
        <dbReference type="ARBA" id="ARBA00022989"/>
    </source>
</evidence>
<dbReference type="InterPro" id="IPR023271">
    <property type="entry name" value="Aquaporin-like"/>
</dbReference>
<dbReference type="PANTHER" id="PTHR30520">
    <property type="entry name" value="FORMATE TRANSPORTER-RELATED"/>
    <property type="match status" value="1"/>
</dbReference>
<comment type="subcellular location">
    <subcellularLocation>
        <location evidence="1">Membrane</location>
        <topology evidence="1">Multi-pass membrane protein</topology>
    </subcellularLocation>
</comment>
<dbReference type="GO" id="GO:0015499">
    <property type="term" value="F:formate transmembrane transporter activity"/>
    <property type="evidence" value="ECO:0007669"/>
    <property type="project" value="TreeGrafter"/>
</dbReference>
<dbReference type="Pfam" id="PF01226">
    <property type="entry name" value="Form_Nir_trans"/>
    <property type="match status" value="1"/>
</dbReference>
<dbReference type="OrthoDB" id="9786493at2"/>
<feature type="transmembrane region" description="Helical" evidence="5">
    <location>
        <begin position="73"/>
        <end position="93"/>
    </location>
</feature>
<comment type="caution">
    <text evidence="6">The sequence shown here is derived from an EMBL/GenBank/DDBJ whole genome shotgun (WGS) entry which is preliminary data.</text>
</comment>
<evidence type="ECO:0000256" key="4">
    <source>
        <dbReference type="ARBA" id="ARBA00023136"/>
    </source>
</evidence>
<evidence type="ECO:0000313" key="6">
    <source>
        <dbReference type="EMBL" id="RYV51289.1"/>
    </source>
</evidence>
<gene>
    <name evidence="6" type="ORF">EUA98_09045</name>
</gene>
<feature type="transmembrane region" description="Helical" evidence="5">
    <location>
        <begin position="176"/>
        <end position="195"/>
    </location>
</feature>
<dbReference type="Gene3D" id="1.20.1080.10">
    <property type="entry name" value="Glycerol uptake facilitator protein"/>
    <property type="match status" value="1"/>
</dbReference>
<dbReference type="RefSeq" id="WP_130102355.1">
    <property type="nucleotide sequence ID" value="NZ_SDWW01000018.1"/>
</dbReference>
<feature type="transmembrane region" description="Helical" evidence="5">
    <location>
        <begin position="122"/>
        <end position="143"/>
    </location>
</feature>
<evidence type="ECO:0000256" key="1">
    <source>
        <dbReference type="ARBA" id="ARBA00004141"/>
    </source>
</evidence>
<feature type="transmembrane region" description="Helical" evidence="5">
    <location>
        <begin position="40"/>
        <end position="61"/>
    </location>
</feature>
<keyword evidence="2 5" id="KW-0812">Transmembrane</keyword>
<evidence type="ECO:0000256" key="2">
    <source>
        <dbReference type="ARBA" id="ARBA00022692"/>
    </source>
</evidence>
<keyword evidence="4 5" id="KW-0472">Membrane</keyword>
<organism evidence="6 7">
    <name type="scientific">Pengzhenrongella frigida</name>
    <dbReference type="NCBI Taxonomy" id="1259133"/>
    <lineage>
        <taxon>Bacteria</taxon>
        <taxon>Bacillati</taxon>
        <taxon>Actinomycetota</taxon>
        <taxon>Actinomycetes</taxon>
        <taxon>Micrococcales</taxon>
        <taxon>Pengzhenrongella</taxon>
    </lineage>
</organism>
<accession>A0A4Q5MZV7</accession>
<keyword evidence="7" id="KW-1185">Reference proteome</keyword>
<proteinExistence type="predicted"/>
<feature type="transmembrane region" description="Helical" evidence="5">
    <location>
        <begin position="207"/>
        <end position="233"/>
    </location>
</feature>
<sequence length="285" mass="30902">MAPDPRELFPGKQFISTILGALETKTAMSGELTRRYLQRAGMAGVIIGLFYGTNYAVIAAFDEVTFVGGDLHSLGRIAGALVFGWALVFIYYSKSELLTSNMMIISIGAYHRRTTWGKSLRLLGLCLLGNFLGGLFIAVLVRFSTLIDGGALLVMEASVDHKLEFITAGAAGWTDLLIRAILCNFMINIAMLLVYNGLIKDDLTKSLVMIMSVFIFAFLGLEHSVANTVLFTIVGLKEGIDVGLAAANVAIALVGNFIGGGLLIGFYYAYVNDDTRYLREKPQAD</sequence>
<name>A0A4Q5MZV7_9MICO</name>
<dbReference type="PANTHER" id="PTHR30520:SF8">
    <property type="entry name" value="NITRITE TRANSPORTER NIRC"/>
    <property type="match status" value="1"/>
</dbReference>
<dbReference type="InterPro" id="IPR000292">
    <property type="entry name" value="For/NO2_transpt"/>
</dbReference>
<evidence type="ECO:0000256" key="5">
    <source>
        <dbReference type="SAM" id="Phobius"/>
    </source>
</evidence>
<dbReference type="GO" id="GO:0005886">
    <property type="term" value="C:plasma membrane"/>
    <property type="evidence" value="ECO:0007669"/>
    <property type="project" value="TreeGrafter"/>
</dbReference>
<reference evidence="6 7" key="1">
    <citation type="submission" date="2019-01" db="EMBL/GenBank/DDBJ databases">
        <title>Novel species of Cellulomonas.</title>
        <authorList>
            <person name="Liu Q."/>
            <person name="Xin Y.-H."/>
        </authorList>
    </citation>
    <scope>NUCLEOTIDE SEQUENCE [LARGE SCALE GENOMIC DNA]</scope>
    <source>
        <strain evidence="6 7">HLT2-17</strain>
    </source>
</reference>
<dbReference type="EMBL" id="SDWW01000018">
    <property type="protein sequence ID" value="RYV51289.1"/>
    <property type="molecule type" value="Genomic_DNA"/>
</dbReference>
<protein>
    <submittedName>
        <fullName evidence="6">Formate/nitrite transporter family protein</fullName>
    </submittedName>
</protein>
<feature type="transmembrane region" description="Helical" evidence="5">
    <location>
        <begin position="245"/>
        <end position="271"/>
    </location>
</feature>
<dbReference type="Proteomes" id="UP000293764">
    <property type="component" value="Unassembled WGS sequence"/>
</dbReference>
<dbReference type="AlphaFoldDB" id="A0A4Q5MZV7"/>
<evidence type="ECO:0000313" key="7">
    <source>
        <dbReference type="Proteomes" id="UP000293764"/>
    </source>
</evidence>
<keyword evidence="3 5" id="KW-1133">Transmembrane helix</keyword>